<dbReference type="PROSITE" id="PS51094">
    <property type="entry name" value="PTS_EIIA_TYPE_2"/>
    <property type="match status" value="1"/>
</dbReference>
<reference evidence="3" key="1">
    <citation type="submission" date="2009-12" db="EMBL/GenBank/DDBJ databases">
        <title>Complete sequence of Treponema primitia strain ZAS-2.</title>
        <authorList>
            <person name="Tetu S.G."/>
            <person name="Matson E."/>
            <person name="Ren Q."/>
            <person name="Seshadri R."/>
            <person name="Elbourne L."/>
            <person name="Hassan K.A."/>
            <person name="Durkin A."/>
            <person name="Radune D."/>
            <person name="Mohamoud Y."/>
            <person name="Shay R."/>
            <person name="Jin S."/>
            <person name="Zhang X."/>
            <person name="Lucey K."/>
            <person name="Ballor N.R."/>
            <person name="Ottesen E."/>
            <person name="Rosenthal R."/>
            <person name="Allen A."/>
            <person name="Leadbetter J.R."/>
            <person name="Paulsen I.T."/>
        </authorList>
    </citation>
    <scope>NUCLEOTIDE SEQUENCE [LARGE SCALE GENOMIC DNA]</scope>
    <source>
        <strain evidence="3">ATCC BAA-887 / DSM 12427 / ZAS-2</strain>
    </source>
</reference>
<dbReference type="PANTHER" id="PTHR47738">
    <property type="entry name" value="PTS SYSTEM FRUCTOSE-LIKE EIIA COMPONENT-RELATED"/>
    <property type="match status" value="1"/>
</dbReference>
<dbReference type="RefSeq" id="WP_015709100.1">
    <property type="nucleotide sequence ID" value="NC_015578.1"/>
</dbReference>
<dbReference type="SUPFAM" id="SSF55804">
    <property type="entry name" value="Phoshotransferase/anion transport protein"/>
    <property type="match status" value="1"/>
</dbReference>
<evidence type="ECO:0000313" key="3">
    <source>
        <dbReference type="Proteomes" id="UP000009223"/>
    </source>
</evidence>
<dbReference type="HOGENOM" id="CLU_072531_5_0_12"/>
<organism evidence="2 3">
    <name type="scientific">Treponema primitia (strain ATCC BAA-887 / DSM 12427 / ZAS-2)</name>
    <dbReference type="NCBI Taxonomy" id="545694"/>
    <lineage>
        <taxon>Bacteria</taxon>
        <taxon>Pseudomonadati</taxon>
        <taxon>Spirochaetota</taxon>
        <taxon>Spirochaetia</taxon>
        <taxon>Spirochaetales</taxon>
        <taxon>Treponemataceae</taxon>
        <taxon>Treponema</taxon>
    </lineage>
</organism>
<dbReference type="KEGG" id="tpi:TREPR_0959"/>
<dbReference type="Pfam" id="PF00359">
    <property type="entry name" value="PTS_EIIA_2"/>
    <property type="match status" value="1"/>
</dbReference>
<evidence type="ECO:0000313" key="2">
    <source>
        <dbReference type="EMBL" id="AEF85051.1"/>
    </source>
</evidence>
<dbReference type="InterPro" id="IPR002178">
    <property type="entry name" value="PTS_EIIA_type-2_dom"/>
</dbReference>
<sequence>MIETTEEPGLSALIKRGGGFSPVPGSNPQELLTNLIRGLTLPRSVDAPTLLEAVLEREALMPTAIGHGIALPHPRNPLISVPGEQFVTIAYTGQDLDWNALDGKPVHTVILMVSASAKLHLHTLSRINFFCHQESFRELLTNRVSRDDFIRAIEEAEQGWG</sequence>
<dbReference type="GO" id="GO:0030295">
    <property type="term" value="F:protein kinase activator activity"/>
    <property type="evidence" value="ECO:0007669"/>
    <property type="project" value="TreeGrafter"/>
</dbReference>
<gene>
    <name evidence="2" type="ordered locus">TREPR_0959</name>
</gene>
<evidence type="ECO:0000259" key="1">
    <source>
        <dbReference type="PROSITE" id="PS51094"/>
    </source>
</evidence>
<accession>F5YI41</accession>
<dbReference type="STRING" id="545694.TREPR_0959"/>
<dbReference type="InterPro" id="IPR016152">
    <property type="entry name" value="PTrfase/Anion_transptr"/>
</dbReference>
<feature type="domain" description="PTS EIIA type-2" evidence="1">
    <location>
        <begin position="12"/>
        <end position="156"/>
    </location>
</feature>
<keyword evidence="3" id="KW-1185">Reference proteome</keyword>
<reference evidence="2 3" key="2">
    <citation type="journal article" date="2011" name="ISME J.">
        <title>RNA-seq reveals cooperative metabolic interactions between two termite-gut spirochete species in co-culture.</title>
        <authorList>
            <person name="Rosenthal A.Z."/>
            <person name="Matson E.G."/>
            <person name="Eldar A."/>
            <person name="Leadbetter J.R."/>
        </authorList>
    </citation>
    <scope>NUCLEOTIDE SEQUENCE [LARGE SCALE GENOMIC DNA]</scope>
    <source>
        <strain evidence="3">ATCC BAA-887 / DSM 12427 / ZAS-2</strain>
    </source>
</reference>
<dbReference type="InterPro" id="IPR051541">
    <property type="entry name" value="PTS_SugarTrans_NitroReg"/>
</dbReference>
<dbReference type="Proteomes" id="UP000009223">
    <property type="component" value="Chromosome"/>
</dbReference>
<name>F5YI41_TREPZ</name>
<proteinExistence type="predicted"/>
<dbReference type="PANTHER" id="PTHR47738:SF1">
    <property type="entry name" value="NITROGEN REGULATORY PROTEIN"/>
    <property type="match status" value="1"/>
</dbReference>
<dbReference type="EMBL" id="CP001843">
    <property type="protein sequence ID" value="AEF85051.1"/>
    <property type="molecule type" value="Genomic_DNA"/>
</dbReference>
<dbReference type="Gene3D" id="3.40.930.10">
    <property type="entry name" value="Mannitol-specific EII, Chain A"/>
    <property type="match status" value="1"/>
</dbReference>
<protein>
    <submittedName>
        <fullName evidence="2">PTS system IIA component, fructose subfamily</fullName>
    </submittedName>
</protein>
<dbReference type="AlphaFoldDB" id="F5YI41"/>
<dbReference type="eggNOG" id="COG1762">
    <property type="taxonomic scope" value="Bacteria"/>
</dbReference>